<evidence type="ECO:0000313" key="1">
    <source>
        <dbReference type="EMBL" id="KAJ3653459.1"/>
    </source>
</evidence>
<sequence length="99" mass="10903">MANEIPAANFSPHFLEQLLPFPGTGRGIYEALFRSQAKTLIKQARCCILLTDRFSTSRATRARHVSLVDYGSDCSGLINIVGVCSVKSGRELHVGFNKF</sequence>
<dbReference type="Proteomes" id="UP001168821">
    <property type="component" value="Unassembled WGS sequence"/>
</dbReference>
<gene>
    <name evidence="1" type="ORF">Zmor_012709</name>
</gene>
<proteinExistence type="predicted"/>
<evidence type="ECO:0000313" key="2">
    <source>
        <dbReference type="Proteomes" id="UP001168821"/>
    </source>
</evidence>
<comment type="caution">
    <text evidence="1">The sequence shown here is derived from an EMBL/GenBank/DDBJ whole genome shotgun (WGS) entry which is preliminary data.</text>
</comment>
<accession>A0AA38IGH1</accession>
<keyword evidence="2" id="KW-1185">Reference proteome</keyword>
<name>A0AA38IGH1_9CUCU</name>
<reference evidence="1" key="1">
    <citation type="journal article" date="2023" name="G3 (Bethesda)">
        <title>Whole genome assemblies of Zophobas morio and Tenebrio molitor.</title>
        <authorList>
            <person name="Kaur S."/>
            <person name="Stinson S.A."/>
            <person name="diCenzo G.C."/>
        </authorList>
    </citation>
    <scope>NUCLEOTIDE SEQUENCE</scope>
    <source>
        <strain evidence="1">QUZm001</strain>
    </source>
</reference>
<organism evidence="1 2">
    <name type="scientific">Zophobas morio</name>
    <dbReference type="NCBI Taxonomy" id="2755281"/>
    <lineage>
        <taxon>Eukaryota</taxon>
        <taxon>Metazoa</taxon>
        <taxon>Ecdysozoa</taxon>
        <taxon>Arthropoda</taxon>
        <taxon>Hexapoda</taxon>
        <taxon>Insecta</taxon>
        <taxon>Pterygota</taxon>
        <taxon>Neoptera</taxon>
        <taxon>Endopterygota</taxon>
        <taxon>Coleoptera</taxon>
        <taxon>Polyphaga</taxon>
        <taxon>Cucujiformia</taxon>
        <taxon>Tenebrionidae</taxon>
        <taxon>Zophobas</taxon>
    </lineage>
</organism>
<dbReference type="EMBL" id="JALNTZ010000004">
    <property type="protein sequence ID" value="KAJ3653459.1"/>
    <property type="molecule type" value="Genomic_DNA"/>
</dbReference>
<dbReference type="AlphaFoldDB" id="A0AA38IGH1"/>
<protein>
    <submittedName>
        <fullName evidence="1">Uncharacterized protein</fullName>
    </submittedName>
</protein>